<protein>
    <recommendedName>
        <fullName evidence="6">PHD-type domain-containing protein</fullName>
    </recommendedName>
</protein>
<evidence type="ECO:0000256" key="3">
    <source>
        <dbReference type="ARBA" id="ARBA00022833"/>
    </source>
</evidence>
<dbReference type="InterPro" id="IPR013083">
    <property type="entry name" value="Znf_RING/FYVE/PHD"/>
</dbReference>
<dbReference type="InterPro" id="IPR043128">
    <property type="entry name" value="Rev_trsase/Diguanyl_cyclase"/>
</dbReference>
<evidence type="ECO:0000259" key="6">
    <source>
        <dbReference type="PROSITE" id="PS50016"/>
    </source>
</evidence>
<dbReference type="SMART" id="SM00249">
    <property type="entry name" value="PHD"/>
    <property type="match status" value="1"/>
</dbReference>
<feature type="region of interest" description="Disordered" evidence="5">
    <location>
        <begin position="1"/>
        <end position="45"/>
    </location>
</feature>
<dbReference type="GeneID" id="134288790"/>
<dbReference type="PROSITE" id="PS50016">
    <property type="entry name" value="ZF_PHD_2"/>
    <property type="match status" value="1"/>
</dbReference>
<dbReference type="InterPro" id="IPR001965">
    <property type="entry name" value="Znf_PHD"/>
</dbReference>
<dbReference type="Gene3D" id="3.30.40.10">
    <property type="entry name" value="Zinc/RING finger domain, C3HC4 (zinc finger)"/>
    <property type="match status" value="1"/>
</dbReference>
<feature type="compositionally biased region" description="Basic and acidic residues" evidence="5">
    <location>
        <begin position="511"/>
        <end position="532"/>
    </location>
</feature>
<keyword evidence="3" id="KW-0862">Zinc</keyword>
<dbReference type="Pfam" id="PF03564">
    <property type="entry name" value="DUF1759"/>
    <property type="match status" value="1"/>
</dbReference>
<feature type="compositionally biased region" description="Polar residues" evidence="5">
    <location>
        <begin position="1117"/>
        <end position="1127"/>
    </location>
</feature>
<feature type="compositionally biased region" description="Polar residues" evidence="5">
    <location>
        <begin position="25"/>
        <end position="38"/>
    </location>
</feature>
<keyword evidence="8" id="KW-1185">Reference proteome</keyword>
<dbReference type="EnsemblMetazoa" id="AALFPA23_002356.R2151">
    <property type="protein sequence ID" value="AALFPA23_002356.P2151"/>
    <property type="gene ID" value="AALFPA23_002356"/>
</dbReference>
<feature type="compositionally biased region" description="Polar residues" evidence="5">
    <location>
        <begin position="228"/>
        <end position="237"/>
    </location>
</feature>
<accession>A0ABM1XS93</accession>
<evidence type="ECO:0000313" key="7">
    <source>
        <dbReference type="EnsemblMetazoa" id="AALFPA23_002356.P2151"/>
    </source>
</evidence>
<dbReference type="InterPro" id="IPR005312">
    <property type="entry name" value="DUF1759"/>
</dbReference>
<dbReference type="InterPro" id="IPR000477">
    <property type="entry name" value="RT_dom"/>
</dbReference>
<feature type="region of interest" description="Disordered" evidence="5">
    <location>
        <begin position="111"/>
        <end position="138"/>
    </location>
</feature>
<reference evidence="8" key="1">
    <citation type="journal article" date="2015" name="Proc. Natl. Acad. Sci. U.S.A.">
        <title>Genome sequence of the Asian Tiger mosquito, Aedes albopictus, reveals insights into its biology, genetics, and evolution.</title>
        <authorList>
            <person name="Chen X.G."/>
            <person name="Jiang X."/>
            <person name="Gu J."/>
            <person name="Xu M."/>
            <person name="Wu Y."/>
            <person name="Deng Y."/>
            <person name="Zhang C."/>
            <person name="Bonizzoni M."/>
            <person name="Dermauw W."/>
            <person name="Vontas J."/>
            <person name="Armbruster P."/>
            <person name="Huang X."/>
            <person name="Yang Y."/>
            <person name="Zhang H."/>
            <person name="He W."/>
            <person name="Peng H."/>
            <person name="Liu Y."/>
            <person name="Wu K."/>
            <person name="Chen J."/>
            <person name="Lirakis M."/>
            <person name="Topalis P."/>
            <person name="Van Leeuwen T."/>
            <person name="Hall A.B."/>
            <person name="Jiang X."/>
            <person name="Thorpe C."/>
            <person name="Mueller R.L."/>
            <person name="Sun C."/>
            <person name="Waterhouse R.M."/>
            <person name="Yan G."/>
            <person name="Tu Z.J."/>
            <person name="Fang X."/>
            <person name="James A.A."/>
        </authorList>
    </citation>
    <scope>NUCLEOTIDE SEQUENCE [LARGE SCALE GENOMIC DNA]</scope>
    <source>
        <strain evidence="8">Foshan</strain>
    </source>
</reference>
<dbReference type="Pfam" id="PF00078">
    <property type="entry name" value="RVT_1"/>
    <property type="match status" value="1"/>
</dbReference>
<evidence type="ECO:0000313" key="8">
    <source>
        <dbReference type="Proteomes" id="UP000069940"/>
    </source>
</evidence>
<feature type="region of interest" description="Disordered" evidence="5">
    <location>
        <begin position="507"/>
        <end position="546"/>
    </location>
</feature>
<dbReference type="PANTHER" id="PTHR47331">
    <property type="entry name" value="PHD-TYPE DOMAIN-CONTAINING PROTEIN"/>
    <property type="match status" value="1"/>
</dbReference>
<feature type="region of interest" description="Disordered" evidence="5">
    <location>
        <begin position="1117"/>
        <end position="1140"/>
    </location>
</feature>
<dbReference type="RefSeq" id="XP_062710649.1">
    <property type="nucleotide sequence ID" value="XM_062854665.1"/>
</dbReference>
<dbReference type="InterPro" id="IPR011011">
    <property type="entry name" value="Znf_FYVE_PHD"/>
</dbReference>
<dbReference type="SUPFAM" id="SSF56672">
    <property type="entry name" value="DNA/RNA polymerases"/>
    <property type="match status" value="1"/>
</dbReference>
<evidence type="ECO:0000256" key="5">
    <source>
        <dbReference type="SAM" id="MobiDB-lite"/>
    </source>
</evidence>
<evidence type="ECO:0000256" key="1">
    <source>
        <dbReference type="ARBA" id="ARBA00022723"/>
    </source>
</evidence>
<dbReference type="Proteomes" id="UP000069940">
    <property type="component" value="Unassembled WGS sequence"/>
</dbReference>
<feature type="compositionally biased region" description="Basic and acidic residues" evidence="5">
    <location>
        <begin position="1128"/>
        <end position="1140"/>
    </location>
</feature>
<feature type="domain" description="PHD-type" evidence="6">
    <location>
        <begin position="51"/>
        <end position="99"/>
    </location>
</feature>
<sequence length="1140" mass="128517">MQVNVDKQLSDCPETGIVSIDPTRNALNNKPGSSTSFPRRNPPRIARKNRESNCQLCDGPDNMMMVQCDACKGWWHLECAKIPTEREDESWTCTRCAAIRYQSVALPASGGPLAQMVPAANPSRRSRTSEKSGQSEARRRLKLQLLKIEEEKKLEKQYLEKKFAALLEFGSESSSAVSDGESIFDNASKIEQWIADTDRFGIEPDSGLAVDEGDGPIASNLQRPAEHSAQTLGQGVNQPAYRQGQQPPPAETSFRLVNSPTIMRNHPTQPMLPPHQRAEMRIQSNQFVPGQRSTPMQSNVLGPMAQPVQAEDNETFCVLNRSQLAARQAVSKDLPEFSGNPEDWPLFFSVFNNSSQMCGFSNEENMLRLRKCLKGRALEAVKCRLLHPSNVAGVMSTLKMLYGRPEAIVQAIVKKVRGLPSPNIDRLETVVNFALTVENLVATIQACGVNDFVYNASLRYELVERLPSSLKLDWAKHSRSIPSPNLLDFSTWLYCTAEDASAVMASVSGDSKPRSNKKDGFLNVHTESDVRDGKHHAVPPKGKPTTPSEVEKQCLFCKGGCQNVTKCKRFAEFSYDARWAAVRECKLCRKCLRKHNGSCRQQKPCGTNGCTFLHHPLLHSSERQQAAGLTTTSTVPVERTQQSCNIHQSQSKLLFRILPVLLYGPSKTVQTYAFIDDGSELSIMEQSLAEELGVKGPRTSLCLKWTGGSQRLENSSQRVSLQISSSNSRPYKPYRICRYGHRHCCMRICKQRLDNLNLGHPLKSHEGRPQEPIAVKTRLGWTVYGSCAPEDTTTFSVNYHSLEICQCNQYTDEDLHQAVKNYFLLDSIGIVKPDKLLQSQEDQRAQMLLESLTKRRNGRYECGLLWKYENVRLPDSKAMKRWECLDRRMQHNQQLADAVRMKIEDHVTKGYVRKLTDAEVQADYTRVWYLPMFPVVNPNKPGKTRLVWDAAATSHGVSLNTVLLKGPDLLTSLLSVLIRFREYRIAVCGDIREMYHQVLMRDDDQHCQRFFWKENSTDPEPSTYIVQVMTFGACCSPSTAQYVKNFHAQKFQQEQPAAVEAIVKRHYVDDMLLSVEHEEEAIQLTRGVKEIHASAGFEIRNWASNSPMLLEQLQEPSTVEKNLNGDSSVEKINRSTSIER</sequence>
<dbReference type="SUPFAM" id="SSF57903">
    <property type="entry name" value="FYVE/PHD zinc finger"/>
    <property type="match status" value="1"/>
</dbReference>
<dbReference type="Gene3D" id="3.30.70.270">
    <property type="match status" value="1"/>
</dbReference>
<evidence type="ECO:0000256" key="2">
    <source>
        <dbReference type="ARBA" id="ARBA00022771"/>
    </source>
</evidence>
<reference evidence="7" key="2">
    <citation type="submission" date="2025-05" db="UniProtKB">
        <authorList>
            <consortium name="EnsemblMetazoa"/>
        </authorList>
    </citation>
    <scope>IDENTIFICATION</scope>
    <source>
        <strain evidence="7">Foshan</strain>
    </source>
</reference>
<keyword evidence="2 4" id="KW-0863">Zinc-finger</keyword>
<name>A0ABM1XS93_AEDAL</name>
<dbReference type="InterPro" id="IPR019786">
    <property type="entry name" value="Zinc_finger_PHD-type_CS"/>
</dbReference>
<proteinExistence type="predicted"/>
<dbReference type="PANTHER" id="PTHR47331:SF5">
    <property type="entry name" value="RIBONUCLEASE H"/>
    <property type="match status" value="1"/>
</dbReference>
<dbReference type="PROSITE" id="PS01359">
    <property type="entry name" value="ZF_PHD_1"/>
    <property type="match status" value="1"/>
</dbReference>
<dbReference type="InterPro" id="IPR043502">
    <property type="entry name" value="DNA/RNA_pol_sf"/>
</dbReference>
<feature type="region of interest" description="Disordered" evidence="5">
    <location>
        <begin position="225"/>
        <end position="253"/>
    </location>
</feature>
<dbReference type="CDD" id="cd01644">
    <property type="entry name" value="RT_pepA17"/>
    <property type="match status" value="1"/>
</dbReference>
<evidence type="ECO:0000256" key="4">
    <source>
        <dbReference type="PROSITE-ProRule" id="PRU00146"/>
    </source>
</evidence>
<dbReference type="Gene3D" id="3.10.10.10">
    <property type="entry name" value="HIV Type 1 Reverse Transcriptase, subunit A, domain 1"/>
    <property type="match status" value="1"/>
</dbReference>
<dbReference type="InterPro" id="IPR019787">
    <property type="entry name" value="Znf_PHD-finger"/>
</dbReference>
<dbReference type="Pfam" id="PF00628">
    <property type="entry name" value="PHD"/>
    <property type="match status" value="1"/>
</dbReference>
<keyword evidence="1" id="KW-0479">Metal-binding</keyword>
<organism evidence="7 8">
    <name type="scientific">Aedes albopictus</name>
    <name type="common">Asian tiger mosquito</name>
    <name type="synonym">Stegomyia albopicta</name>
    <dbReference type="NCBI Taxonomy" id="7160"/>
    <lineage>
        <taxon>Eukaryota</taxon>
        <taxon>Metazoa</taxon>
        <taxon>Ecdysozoa</taxon>
        <taxon>Arthropoda</taxon>
        <taxon>Hexapoda</taxon>
        <taxon>Insecta</taxon>
        <taxon>Pterygota</taxon>
        <taxon>Neoptera</taxon>
        <taxon>Endopterygota</taxon>
        <taxon>Diptera</taxon>
        <taxon>Nematocera</taxon>
        <taxon>Culicoidea</taxon>
        <taxon>Culicidae</taxon>
        <taxon>Culicinae</taxon>
        <taxon>Aedini</taxon>
        <taxon>Aedes</taxon>
        <taxon>Stegomyia</taxon>
    </lineage>
</organism>